<dbReference type="Gene3D" id="3.40.309.10">
    <property type="entry name" value="Aldehyde Dehydrogenase, Chain A, domain 2"/>
    <property type="match status" value="1"/>
</dbReference>
<dbReference type="InterPro" id="IPR016162">
    <property type="entry name" value="Ald_DH_N"/>
</dbReference>
<dbReference type="GO" id="GO:0004029">
    <property type="term" value="F:aldehyde dehydrogenase (NAD+) activity"/>
    <property type="evidence" value="ECO:0007669"/>
    <property type="project" value="TreeGrafter"/>
</dbReference>
<dbReference type="Proteomes" id="UP000807342">
    <property type="component" value="Unassembled WGS sequence"/>
</dbReference>
<proteinExistence type="inferred from homology"/>
<dbReference type="Gene3D" id="3.40.605.10">
    <property type="entry name" value="Aldehyde Dehydrogenase, Chain A, domain 1"/>
    <property type="match status" value="1"/>
</dbReference>
<keyword evidence="5" id="KW-1185">Reference proteome</keyword>
<comment type="caution">
    <text evidence="4">The sequence shown here is derived from an EMBL/GenBank/DDBJ whole genome shotgun (WGS) entry which is preliminary data.</text>
</comment>
<evidence type="ECO:0000256" key="2">
    <source>
        <dbReference type="ARBA" id="ARBA00023027"/>
    </source>
</evidence>
<name>A0A9P6BYP3_9AGAR</name>
<protein>
    <submittedName>
        <fullName evidence="4">ALDH-like protein</fullName>
    </submittedName>
</protein>
<dbReference type="SUPFAM" id="SSF53720">
    <property type="entry name" value="ALDH-like"/>
    <property type="match status" value="1"/>
</dbReference>
<dbReference type="Pfam" id="PF00171">
    <property type="entry name" value="Aldedh"/>
    <property type="match status" value="1"/>
</dbReference>
<comment type="similarity">
    <text evidence="1">Belongs to the aldehyde dehydrogenase family.</text>
</comment>
<sequence length="211" mass="23037">MGSTQDVLQHGCVILVMKQEGIYDKFLEGFTQATQGLMKAAGGPFEEGVQHGPQVSQTQFDWVMGYISSGKLEGTKVHVGGEREGEQGYFIKPTVFVDAKPDMKIMQEEVFRPVCSIVKFKTEEEVMELANDMMYGPAANILTKNTGHAVRMANVLEAGSIFVNCASAPEIGLPFSLCGYKQSSLGREMGEAALYTYTQLKAVHVNIGQVL</sequence>
<evidence type="ECO:0000259" key="3">
    <source>
        <dbReference type="Pfam" id="PF00171"/>
    </source>
</evidence>
<evidence type="ECO:0000313" key="5">
    <source>
        <dbReference type="Proteomes" id="UP000807342"/>
    </source>
</evidence>
<dbReference type="GO" id="GO:0006598">
    <property type="term" value="P:polyamine catabolic process"/>
    <property type="evidence" value="ECO:0007669"/>
    <property type="project" value="TreeGrafter"/>
</dbReference>
<feature type="domain" description="Aldehyde dehydrogenase" evidence="3">
    <location>
        <begin position="18"/>
        <end position="203"/>
    </location>
</feature>
<reference evidence="4" key="1">
    <citation type="submission" date="2020-11" db="EMBL/GenBank/DDBJ databases">
        <authorList>
            <consortium name="DOE Joint Genome Institute"/>
            <person name="Ahrendt S."/>
            <person name="Riley R."/>
            <person name="Andreopoulos W."/>
            <person name="Labutti K."/>
            <person name="Pangilinan J."/>
            <person name="Ruiz-Duenas F.J."/>
            <person name="Barrasa J.M."/>
            <person name="Sanchez-Garcia M."/>
            <person name="Camarero S."/>
            <person name="Miyauchi S."/>
            <person name="Serrano A."/>
            <person name="Linde D."/>
            <person name="Babiker R."/>
            <person name="Drula E."/>
            <person name="Ayuso-Fernandez I."/>
            <person name="Pacheco R."/>
            <person name="Padilla G."/>
            <person name="Ferreira P."/>
            <person name="Barriuso J."/>
            <person name="Kellner H."/>
            <person name="Castanera R."/>
            <person name="Alfaro M."/>
            <person name="Ramirez L."/>
            <person name="Pisabarro A.G."/>
            <person name="Kuo A."/>
            <person name="Tritt A."/>
            <person name="Lipzen A."/>
            <person name="He G."/>
            <person name="Yan M."/>
            <person name="Ng V."/>
            <person name="Cullen D."/>
            <person name="Martin F."/>
            <person name="Rosso M.-N."/>
            <person name="Henrissat B."/>
            <person name="Hibbett D."/>
            <person name="Martinez A.T."/>
            <person name="Grigoriev I.V."/>
        </authorList>
    </citation>
    <scope>NUCLEOTIDE SEQUENCE</scope>
    <source>
        <strain evidence="4">MF-IS2</strain>
    </source>
</reference>
<dbReference type="AlphaFoldDB" id="A0A9P6BYP3"/>
<accession>A0A9P6BYP3</accession>
<dbReference type="EMBL" id="MU151589">
    <property type="protein sequence ID" value="KAF9442643.1"/>
    <property type="molecule type" value="Genomic_DNA"/>
</dbReference>
<dbReference type="PANTHER" id="PTHR43720">
    <property type="entry name" value="2-AMINOMUCONIC SEMIALDEHYDE DEHYDROGENASE"/>
    <property type="match status" value="1"/>
</dbReference>
<evidence type="ECO:0000313" key="4">
    <source>
        <dbReference type="EMBL" id="KAF9442643.1"/>
    </source>
</evidence>
<dbReference type="PANTHER" id="PTHR43720:SF2">
    <property type="entry name" value="2-AMINOMUCONIC SEMIALDEHYDE DEHYDROGENASE"/>
    <property type="match status" value="1"/>
</dbReference>
<dbReference type="InterPro" id="IPR016161">
    <property type="entry name" value="Ald_DH/histidinol_DH"/>
</dbReference>
<keyword evidence="2" id="KW-0520">NAD</keyword>
<dbReference type="OrthoDB" id="310895at2759"/>
<organism evidence="4 5">
    <name type="scientific">Macrolepiota fuliginosa MF-IS2</name>
    <dbReference type="NCBI Taxonomy" id="1400762"/>
    <lineage>
        <taxon>Eukaryota</taxon>
        <taxon>Fungi</taxon>
        <taxon>Dikarya</taxon>
        <taxon>Basidiomycota</taxon>
        <taxon>Agaricomycotina</taxon>
        <taxon>Agaricomycetes</taxon>
        <taxon>Agaricomycetidae</taxon>
        <taxon>Agaricales</taxon>
        <taxon>Agaricineae</taxon>
        <taxon>Agaricaceae</taxon>
        <taxon>Macrolepiota</taxon>
    </lineage>
</organism>
<dbReference type="InterPro" id="IPR016163">
    <property type="entry name" value="Ald_DH_C"/>
</dbReference>
<evidence type="ECO:0000256" key="1">
    <source>
        <dbReference type="ARBA" id="ARBA00009986"/>
    </source>
</evidence>
<dbReference type="InterPro" id="IPR015590">
    <property type="entry name" value="Aldehyde_DH_dom"/>
</dbReference>
<gene>
    <name evidence="4" type="ORF">P691DRAFT_764985</name>
</gene>